<dbReference type="CDD" id="cd00093">
    <property type="entry name" value="HTH_XRE"/>
    <property type="match status" value="1"/>
</dbReference>
<evidence type="ECO:0000259" key="1">
    <source>
        <dbReference type="PROSITE" id="PS50943"/>
    </source>
</evidence>
<dbReference type="EMBL" id="JBDPGJ010000002">
    <property type="protein sequence ID" value="MEX0405710.1"/>
    <property type="molecule type" value="Genomic_DNA"/>
</dbReference>
<organism evidence="2 3">
    <name type="scientific">Aquibium pacificus</name>
    <dbReference type="NCBI Taxonomy" id="3153579"/>
    <lineage>
        <taxon>Bacteria</taxon>
        <taxon>Pseudomonadati</taxon>
        <taxon>Pseudomonadota</taxon>
        <taxon>Alphaproteobacteria</taxon>
        <taxon>Hyphomicrobiales</taxon>
        <taxon>Phyllobacteriaceae</taxon>
        <taxon>Aquibium</taxon>
    </lineage>
</organism>
<protein>
    <submittedName>
        <fullName evidence="2">Helix-turn-helix transcriptional regulator</fullName>
    </submittedName>
</protein>
<dbReference type="Proteomes" id="UP001556692">
    <property type="component" value="Unassembled WGS sequence"/>
</dbReference>
<proteinExistence type="predicted"/>
<evidence type="ECO:0000313" key="2">
    <source>
        <dbReference type="EMBL" id="MEX0405710.1"/>
    </source>
</evidence>
<reference evidence="2 3" key="1">
    <citation type="submission" date="2024-05" db="EMBL/GenBank/DDBJ databases">
        <authorList>
            <person name="Jiang F."/>
        </authorList>
    </citation>
    <scope>NUCLEOTIDE SEQUENCE [LARGE SCALE GENOMIC DNA]</scope>
    <source>
        <strain evidence="2 3">LZ166</strain>
    </source>
</reference>
<sequence>MKTIPLTRAIAGCLDEDAADIAMYDARKAELTGRDDALPREVGDLVLRGHTRLKAIRTWCGLVQRDVAAEAGIAQGYLSDLESGRKTGSMETIEKLARILDVPIKWFR</sequence>
<feature type="domain" description="HTH cro/C1-type" evidence="1">
    <location>
        <begin position="53"/>
        <end position="107"/>
    </location>
</feature>
<gene>
    <name evidence="2" type="ORF">ABGN05_08560</name>
</gene>
<keyword evidence="3" id="KW-1185">Reference proteome</keyword>
<dbReference type="InterPro" id="IPR010982">
    <property type="entry name" value="Lambda_DNA-bd_dom_sf"/>
</dbReference>
<accession>A0ABV3SJC0</accession>
<dbReference type="InterPro" id="IPR001387">
    <property type="entry name" value="Cro/C1-type_HTH"/>
</dbReference>
<dbReference type="SMART" id="SM00530">
    <property type="entry name" value="HTH_XRE"/>
    <property type="match status" value="1"/>
</dbReference>
<dbReference type="Gene3D" id="1.10.260.40">
    <property type="entry name" value="lambda repressor-like DNA-binding domains"/>
    <property type="match status" value="1"/>
</dbReference>
<dbReference type="RefSeq" id="WP_367953595.1">
    <property type="nucleotide sequence ID" value="NZ_JBDPGJ010000002.1"/>
</dbReference>
<dbReference type="Pfam" id="PF01381">
    <property type="entry name" value="HTH_3"/>
    <property type="match status" value="1"/>
</dbReference>
<evidence type="ECO:0000313" key="3">
    <source>
        <dbReference type="Proteomes" id="UP001556692"/>
    </source>
</evidence>
<comment type="caution">
    <text evidence="2">The sequence shown here is derived from an EMBL/GenBank/DDBJ whole genome shotgun (WGS) entry which is preliminary data.</text>
</comment>
<dbReference type="PROSITE" id="PS50943">
    <property type="entry name" value="HTH_CROC1"/>
    <property type="match status" value="1"/>
</dbReference>
<name>A0ABV3SJC0_9HYPH</name>
<dbReference type="SUPFAM" id="SSF47413">
    <property type="entry name" value="lambda repressor-like DNA-binding domains"/>
    <property type="match status" value="1"/>
</dbReference>